<keyword evidence="1" id="KW-0812">Transmembrane</keyword>
<evidence type="ECO:0000313" key="4">
    <source>
        <dbReference type="Proteomes" id="UP000617355"/>
    </source>
</evidence>
<proteinExistence type="predicted"/>
<dbReference type="PANTHER" id="PTHR35797">
    <property type="entry name" value="PROTEASE-RELATED"/>
    <property type="match status" value="1"/>
</dbReference>
<accession>A0ABQ1QPU1</accession>
<keyword evidence="4" id="KW-1185">Reference proteome</keyword>
<reference evidence="4" key="1">
    <citation type="journal article" date="2019" name="Int. J. Syst. Evol. Microbiol.">
        <title>The Global Catalogue of Microorganisms (GCM) 10K type strain sequencing project: providing services to taxonomists for standard genome sequencing and annotation.</title>
        <authorList>
            <consortium name="The Broad Institute Genomics Platform"/>
            <consortium name="The Broad Institute Genome Sequencing Center for Infectious Disease"/>
            <person name="Wu L."/>
            <person name="Ma J."/>
        </authorList>
    </citation>
    <scope>NUCLEOTIDE SEQUENCE [LARGE SCALE GENOMIC DNA]</scope>
    <source>
        <strain evidence="4">CGMCC 1.12922</strain>
    </source>
</reference>
<dbReference type="Pfam" id="PF02517">
    <property type="entry name" value="Rce1-like"/>
    <property type="match status" value="1"/>
</dbReference>
<name>A0ABQ1QPU1_9RHOB</name>
<dbReference type="InterPro" id="IPR003675">
    <property type="entry name" value="Rce1/LyrA-like_dom"/>
</dbReference>
<feature type="transmembrane region" description="Helical" evidence="1">
    <location>
        <begin position="87"/>
        <end position="109"/>
    </location>
</feature>
<protein>
    <recommendedName>
        <fullName evidence="2">CAAX prenyl protease 2/Lysostaphin resistance protein A-like domain-containing protein</fullName>
    </recommendedName>
</protein>
<comment type="caution">
    <text evidence="3">The sequence shown here is derived from an EMBL/GenBank/DDBJ whole genome shotgun (WGS) entry which is preliminary data.</text>
</comment>
<keyword evidence="1" id="KW-0472">Membrane</keyword>
<feature type="domain" description="CAAX prenyl protease 2/Lysostaphin resistance protein A-like" evidence="2">
    <location>
        <begin position="126"/>
        <end position="225"/>
    </location>
</feature>
<feature type="transmembrane region" description="Helical" evidence="1">
    <location>
        <begin position="53"/>
        <end position="75"/>
    </location>
</feature>
<evidence type="ECO:0000259" key="2">
    <source>
        <dbReference type="Pfam" id="PF02517"/>
    </source>
</evidence>
<sequence>MTTGFSIPSRAIIPFLALAFGLAWGLFVVLLTIPDTVAEVFGPMSASNPLFILAVYSPALAAFIVLVLYGGVTAIRPFAKRLLLWRISPIWLAFVVLGIPAVHVVGAAIKGGPLVAPLPEGGMSGLLGVLAFMLLLGPVEELGWRGIALPILQRHMAPLWAGIVLGLIWGIWHLPAFLASGTPQSGWSFMPFLGGAVAVSVILVPLFNATRGSLLWAALFHFQLNNPLSPDGQPWDMAVFALVAVIVVVLNRETMLKRGHGVTQVT</sequence>
<gene>
    <name evidence="3" type="ORF">GCM10011358_18090</name>
</gene>
<dbReference type="RefSeq" id="WP_188527304.1">
    <property type="nucleotide sequence ID" value="NZ_BMGI01000002.1"/>
</dbReference>
<dbReference type="Proteomes" id="UP000617355">
    <property type="component" value="Unassembled WGS sequence"/>
</dbReference>
<dbReference type="InterPro" id="IPR042150">
    <property type="entry name" value="MmRce1-like"/>
</dbReference>
<dbReference type="EMBL" id="BMGI01000002">
    <property type="protein sequence ID" value="GGD34420.1"/>
    <property type="molecule type" value="Genomic_DNA"/>
</dbReference>
<feature type="transmembrane region" description="Helical" evidence="1">
    <location>
        <begin position="159"/>
        <end position="180"/>
    </location>
</feature>
<feature type="transmembrane region" description="Helical" evidence="1">
    <location>
        <begin position="12"/>
        <end position="33"/>
    </location>
</feature>
<organism evidence="3 4">
    <name type="scientific">Sinisalibacter lacisalsi</name>
    <dbReference type="NCBI Taxonomy" id="1526570"/>
    <lineage>
        <taxon>Bacteria</taxon>
        <taxon>Pseudomonadati</taxon>
        <taxon>Pseudomonadota</taxon>
        <taxon>Alphaproteobacteria</taxon>
        <taxon>Rhodobacterales</taxon>
        <taxon>Roseobacteraceae</taxon>
        <taxon>Sinisalibacter</taxon>
    </lineage>
</organism>
<dbReference type="PANTHER" id="PTHR35797:SF1">
    <property type="entry name" value="PROTEASE"/>
    <property type="match status" value="1"/>
</dbReference>
<keyword evidence="1" id="KW-1133">Transmembrane helix</keyword>
<feature type="transmembrane region" description="Helical" evidence="1">
    <location>
        <begin position="235"/>
        <end position="251"/>
    </location>
</feature>
<evidence type="ECO:0000256" key="1">
    <source>
        <dbReference type="SAM" id="Phobius"/>
    </source>
</evidence>
<evidence type="ECO:0000313" key="3">
    <source>
        <dbReference type="EMBL" id="GGD34420.1"/>
    </source>
</evidence>
<feature type="transmembrane region" description="Helical" evidence="1">
    <location>
        <begin position="186"/>
        <end position="206"/>
    </location>
</feature>